<protein>
    <recommendedName>
        <fullName evidence="2">Ty3 transposon capsid-like protein domain-containing protein</fullName>
    </recommendedName>
</protein>
<name>A0AAW2T1F7_SESRA</name>
<accession>A0AAW2T1F7</accession>
<dbReference type="AlphaFoldDB" id="A0AAW2T1F7"/>
<organism evidence="1">
    <name type="scientific">Sesamum radiatum</name>
    <name type="common">Black benniseed</name>
    <dbReference type="NCBI Taxonomy" id="300843"/>
    <lineage>
        <taxon>Eukaryota</taxon>
        <taxon>Viridiplantae</taxon>
        <taxon>Streptophyta</taxon>
        <taxon>Embryophyta</taxon>
        <taxon>Tracheophyta</taxon>
        <taxon>Spermatophyta</taxon>
        <taxon>Magnoliopsida</taxon>
        <taxon>eudicotyledons</taxon>
        <taxon>Gunneridae</taxon>
        <taxon>Pentapetalae</taxon>
        <taxon>asterids</taxon>
        <taxon>lamiids</taxon>
        <taxon>Lamiales</taxon>
        <taxon>Pedaliaceae</taxon>
        <taxon>Sesamum</taxon>
    </lineage>
</organism>
<dbReference type="EMBL" id="JACGWJ010000009">
    <property type="protein sequence ID" value="KAL0398578.1"/>
    <property type="molecule type" value="Genomic_DNA"/>
</dbReference>
<evidence type="ECO:0008006" key="2">
    <source>
        <dbReference type="Google" id="ProtNLM"/>
    </source>
</evidence>
<reference evidence="1" key="1">
    <citation type="submission" date="2020-06" db="EMBL/GenBank/DDBJ databases">
        <authorList>
            <person name="Li T."/>
            <person name="Hu X."/>
            <person name="Zhang T."/>
            <person name="Song X."/>
            <person name="Zhang H."/>
            <person name="Dai N."/>
            <person name="Sheng W."/>
            <person name="Hou X."/>
            <person name="Wei L."/>
        </authorList>
    </citation>
    <scope>NUCLEOTIDE SEQUENCE</scope>
    <source>
        <strain evidence="1">G02</strain>
        <tissue evidence="1">Leaf</tissue>
    </source>
</reference>
<gene>
    <name evidence="1" type="ORF">Sradi_2201100</name>
</gene>
<sequence length="174" mass="20291">MDERARRQASEEEIHGRLDQMMEVQEGLQASVLNMEHSLIAVQQQLQSVVEQLQQYNRNKSILGEGLTASMEKGSSSRAVVHNSFRQEGSNVSRQEQHHQQNSGTYSALNKMEFPIFDGDNARGWVRRCAKYFQLIPIPKDQKVTMASVYMQEKAELWYQGYTEKKEFRSWMNW</sequence>
<evidence type="ECO:0000313" key="1">
    <source>
        <dbReference type="EMBL" id="KAL0398578.1"/>
    </source>
</evidence>
<comment type="caution">
    <text evidence="1">The sequence shown here is derived from an EMBL/GenBank/DDBJ whole genome shotgun (WGS) entry which is preliminary data.</text>
</comment>
<reference evidence="1" key="2">
    <citation type="journal article" date="2024" name="Plant">
        <title>Genomic evolution and insights into agronomic trait innovations of Sesamum species.</title>
        <authorList>
            <person name="Miao H."/>
            <person name="Wang L."/>
            <person name="Qu L."/>
            <person name="Liu H."/>
            <person name="Sun Y."/>
            <person name="Le M."/>
            <person name="Wang Q."/>
            <person name="Wei S."/>
            <person name="Zheng Y."/>
            <person name="Lin W."/>
            <person name="Duan Y."/>
            <person name="Cao H."/>
            <person name="Xiong S."/>
            <person name="Wang X."/>
            <person name="Wei L."/>
            <person name="Li C."/>
            <person name="Ma Q."/>
            <person name="Ju M."/>
            <person name="Zhao R."/>
            <person name="Li G."/>
            <person name="Mu C."/>
            <person name="Tian Q."/>
            <person name="Mei H."/>
            <person name="Zhang T."/>
            <person name="Gao T."/>
            <person name="Zhang H."/>
        </authorList>
    </citation>
    <scope>NUCLEOTIDE SEQUENCE</scope>
    <source>
        <strain evidence="1">G02</strain>
    </source>
</reference>
<proteinExistence type="predicted"/>